<accession>A0A1F5UNY1</accession>
<feature type="active site" evidence="5">
    <location>
        <position position="87"/>
    </location>
</feature>
<comment type="subcellular location">
    <subcellularLocation>
        <location evidence="6">Membrane</location>
        <topology evidence="6">Single-pass type II membrane protein</topology>
    </subcellularLocation>
</comment>
<evidence type="ECO:0000313" key="10">
    <source>
        <dbReference type="Proteomes" id="UP000179157"/>
    </source>
</evidence>
<gene>
    <name evidence="9" type="ORF">A2Z21_04165</name>
</gene>
<keyword evidence="6" id="KW-1133">Transmembrane helix</keyword>
<dbReference type="Gene3D" id="2.10.109.10">
    <property type="entry name" value="Umud Fragment, subunit A"/>
    <property type="match status" value="1"/>
</dbReference>
<keyword evidence="4 6" id="KW-0378">Hydrolase</keyword>
<reference evidence="9 10" key="1">
    <citation type="journal article" date="2016" name="Nat. Commun.">
        <title>Thousands of microbial genomes shed light on interconnected biogeochemical processes in an aquifer system.</title>
        <authorList>
            <person name="Anantharaman K."/>
            <person name="Brown C.T."/>
            <person name="Hug L.A."/>
            <person name="Sharon I."/>
            <person name="Castelle C.J."/>
            <person name="Probst A.J."/>
            <person name="Thomas B.C."/>
            <person name="Singh A."/>
            <person name="Wilkins M.J."/>
            <person name="Karaoz U."/>
            <person name="Brodie E.L."/>
            <person name="Williams K.H."/>
            <person name="Hubbard S.S."/>
            <person name="Banfield J.F."/>
        </authorList>
    </citation>
    <scope>NUCLEOTIDE SEQUENCE [LARGE SCALE GENOMIC DNA]</scope>
    <source>
        <strain evidence="10">RBG_16_55_9</strain>
    </source>
</reference>
<dbReference type="InterPro" id="IPR036286">
    <property type="entry name" value="LexA/Signal_pep-like_sf"/>
</dbReference>
<evidence type="ECO:0000256" key="3">
    <source>
        <dbReference type="ARBA" id="ARBA00013208"/>
    </source>
</evidence>
<dbReference type="GO" id="GO:0009003">
    <property type="term" value="F:signal peptidase activity"/>
    <property type="evidence" value="ECO:0007669"/>
    <property type="project" value="UniProtKB-EC"/>
</dbReference>
<dbReference type="GO" id="GO:0004252">
    <property type="term" value="F:serine-type endopeptidase activity"/>
    <property type="evidence" value="ECO:0007669"/>
    <property type="project" value="InterPro"/>
</dbReference>
<evidence type="ECO:0000256" key="5">
    <source>
        <dbReference type="PIRSR" id="PIRSR600223-1"/>
    </source>
</evidence>
<comment type="caution">
    <text evidence="9">The sequence shown here is derived from an EMBL/GenBank/DDBJ whole genome shotgun (WGS) entry which is preliminary data.</text>
</comment>
<dbReference type="STRING" id="1817864.A2Z21_04165"/>
<feature type="active site" evidence="5">
    <location>
        <position position="154"/>
    </location>
</feature>
<dbReference type="EC" id="3.4.21.89" evidence="3 6"/>
<dbReference type="NCBIfam" id="TIGR02227">
    <property type="entry name" value="sigpep_I_bact"/>
    <property type="match status" value="1"/>
</dbReference>
<dbReference type="SUPFAM" id="SSF51306">
    <property type="entry name" value="LexA/Signal peptidase"/>
    <property type="match status" value="1"/>
</dbReference>
<dbReference type="InterPro" id="IPR019758">
    <property type="entry name" value="Pept_S26A_signal_pept_1_CS"/>
</dbReference>
<evidence type="ECO:0000256" key="2">
    <source>
        <dbReference type="ARBA" id="ARBA00009370"/>
    </source>
</evidence>
<name>A0A1F5UNY1_FRAXR</name>
<organism evidence="9 10">
    <name type="scientific">Fraserbacteria sp. (strain RBG_16_55_9)</name>
    <dbReference type="NCBI Taxonomy" id="1817864"/>
    <lineage>
        <taxon>Bacteria</taxon>
        <taxon>Candidatus Fraseribacteriota</taxon>
    </lineage>
</organism>
<keyword evidence="6" id="KW-0472">Membrane</keyword>
<dbReference type="Pfam" id="PF10502">
    <property type="entry name" value="Peptidase_S26"/>
    <property type="match status" value="1"/>
</dbReference>
<dbReference type="PANTHER" id="PTHR43390">
    <property type="entry name" value="SIGNAL PEPTIDASE I"/>
    <property type="match status" value="1"/>
</dbReference>
<comment type="catalytic activity">
    <reaction evidence="1 6">
        <text>Cleavage of hydrophobic, N-terminal signal or leader sequences from secreted and periplasmic proteins.</text>
        <dbReference type="EC" id="3.4.21.89"/>
    </reaction>
</comment>
<evidence type="ECO:0000259" key="8">
    <source>
        <dbReference type="Pfam" id="PF10502"/>
    </source>
</evidence>
<dbReference type="PROSITE" id="PS00761">
    <property type="entry name" value="SPASE_I_3"/>
    <property type="match status" value="1"/>
</dbReference>
<dbReference type="InterPro" id="IPR019533">
    <property type="entry name" value="Peptidase_S26"/>
</dbReference>
<dbReference type="PANTHER" id="PTHR43390:SF1">
    <property type="entry name" value="CHLOROPLAST PROCESSING PEPTIDASE"/>
    <property type="match status" value="1"/>
</dbReference>
<dbReference type="AlphaFoldDB" id="A0A1F5UNY1"/>
<proteinExistence type="inferred from homology"/>
<dbReference type="Proteomes" id="UP000179157">
    <property type="component" value="Unassembled WGS sequence"/>
</dbReference>
<dbReference type="InterPro" id="IPR019757">
    <property type="entry name" value="Pept_S26A_signal_pept_1_Lys-AS"/>
</dbReference>
<dbReference type="GO" id="GO:0016020">
    <property type="term" value="C:membrane"/>
    <property type="evidence" value="ECO:0007669"/>
    <property type="project" value="UniProtKB-SubCell"/>
</dbReference>
<protein>
    <recommendedName>
        <fullName evidence="3 6">Signal peptidase I</fullName>
        <ecNumber evidence="3 6">3.4.21.89</ecNumber>
    </recommendedName>
</protein>
<dbReference type="CDD" id="cd06530">
    <property type="entry name" value="S26_SPase_I"/>
    <property type="match status" value="1"/>
</dbReference>
<evidence type="ECO:0000256" key="4">
    <source>
        <dbReference type="ARBA" id="ARBA00022801"/>
    </source>
</evidence>
<feature type="region of interest" description="Disordered" evidence="7">
    <location>
        <begin position="1"/>
        <end position="33"/>
    </location>
</feature>
<evidence type="ECO:0000313" key="9">
    <source>
        <dbReference type="EMBL" id="OGF52863.1"/>
    </source>
</evidence>
<dbReference type="PRINTS" id="PR00727">
    <property type="entry name" value="LEADERPTASE"/>
</dbReference>
<dbReference type="GO" id="GO:0006465">
    <property type="term" value="P:signal peptide processing"/>
    <property type="evidence" value="ECO:0007669"/>
    <property type="project" value="InterPro"/>
</dbReference>
<sequence length="263" mass="29555">MPEELERTPPEEQEAVPHQEQGALPEPSPEPSRAKPFLSRLLNGLRIPTSPGVDWTLDWLQVILIAGLLAWGTMSFGMVRMRVPTGSMIPTIQEGDSFFVDKFSFLLGVKKPQPGDIIVFWHTESGRTCRSGFQLGPWEWHWGGPKPCRERYVKRLIAVGGQTVTIRQGKINIDGQLQTDPAFARDYVCSNAEPREPTLRSPEGCSWTVPEGHYFVLGDNTTNSSDSRYWGFADERDFIGEPFLRVWPLAHIGFMNGYLGSPP</sequence>
<evidence type="ECO:0000256" key="6">
    <source>
        <dbReference type="RuleBase" id="RU362042"/>
    </source>
</evidence>
<comment type="similarity">
    <text evidence="2 6">Belongs to the peptidase S26 family.</text>
</comment>
<keyword evidence="6" id="KW-0812">Transmembrane</keyword>
<dbReference type="InterPro" id="IPR000223">
    <property type="entry name" value="Pept_S26A_signal_pept_1"/>
</dbReference>
<feature type="transmembrane region" description="Helical" evidence="6">
    <location>
        <begin position="59"/>
        <end position="79"/>
    </location>
</feature>
<keyword evidence="6" id="KW-0645">Protease</keyword>
<feature type="compositionally biased region" description="Basic and acidic residues" evidence="7">
    <location>
        <begin position="1"/>
        <end position="10"/>
    </location>
</feature>
<feature type="domain" description="Peptidase S26" evidence="8">
    <location>
        <begin position="57"/>
        <end position="247"/>
    </location>
</feature>
<evidence type="ECO:0000256" key="7">
    <source>
        <dbReference type="SAM" id="MobiDB-lite"/>
    </source>
</evidence>
<evidence type="ECO:0000256" key="1">
    <source>
        <dbReference type="ARBA" id="ARBA00000677"/>
    </source>
</evidence>
<dbReference type="EMBL" id="MFGX01000125">
    <property type="protein sequence ID" value="OGF52863.1"/>
    <property type="molecule type" value="Genomic_DNA"/>
</dbReference>
<dbReference type="PROSITE" id="PS00760">
    <property type="entry name" value="SPASE_I_2"/>
    <property type="match status" value="1"/>
</dbReference>